<sequence length="238" mass="26482">MPLLHQLELGYQLGWPRRSSFAEIQIDEEGIPRQEGGVPTCCTTGGVEGSGQPCLPNCRLDPRFMKSSAQLEAERIAEQEAKEHRSGLSQSREAREAGRNGQAGQVGQAGEASSSRRGPGRRQRRHAKEELAGEVSRFWGPDGQYNPYGQFFPAPPAPPRKPGFWLWRQSEEASKMSSPDPQYFVTDWVFDSDETHQQHELQRLGGWSCRDRAEGGGKCLEVAPATTFASMTWRGLPQ</sequence>
<evidence type="ECO:0000313" key="2">
    <source>
        <dbReference type="EMBL" id="CAK9000827.1"/>
    </source>
</evidence>
<organism evidence="2 3">
    <name type="scientific">Durusdinium trenchii</name>
    <dbReference type="NCBI Taxonomy" id="1381693"/>
    <lineage>
        <taxon>Eukaryota</taxon>
        <taxon>Sar</taxon>
        <taxon>Alveolata</taxon>
        <taxon>Dinophyceae</taxon>
        <taxon>Suessiales</taxon>
        <taxon>Symbiodiniaceae</taxon>
        <taxon>Durusdinium</taxon>
    </lineage>
</organism>
<dbReference type="EMBL" id="CAXAMN010002692">
    <property type="protein sequence ID" value="CAK9000827.1"/>
    <property type="molecule type" value="Genomic_DNA"/>
</dbReference>
<proteinExistence type="predicted"/>
<accession>A0ABP0IE04</accession>
<keyword evidence="3" id="KW-1185">Reference proteome</keyword>
<evidence type="ECO:0000313" key="3">
    <source>
        <dbReference type="Proteomes" id="UP001642484"/>
    </source>
</evidence>
<evidence type="ECO:0008006" key="4">
    <source>
        <dbReference type="Google" id="ProtNLM"/>
    </source>
</evidence>
<reference evidence="2 3" key="1">
    <citation type="submission" date="2024-02" db="EMBL/GenBank/DDBJ databases">
        <authorList>
            <person name="Chen Y."/>
            <person name="Shah S."/>
            <person name="Dougan E. K."/>
            <person name="Thang M."/>
            <person name="Chan C."/>
        </authorList>
    </citation>
    <scope>NUCLEOTIDE SEQUENCE [LARGE SCALE GENOMIC DNA]</scope>
</reference>
<protein>
    <recommendedName>
        <fullName evidence="4">Holocytochrome c-type synthase</fullName>
    </recommendedName>
</protein>
<dbReference type="Proteomes" id="UP001642484">
    <property type="component" value="Unassembled WGS sequence"/>
</dbReference>
<evidence type="ECO:0000256" key="1">
    <source>
        <dbReference type="SAM" id="MobiDB-lite"/>
    </source>
</evidence>
<name>A0ABP0IE04_9DINO</name>
<gene>
    <name evidence="2" type="ORF">CCMP2556_LOCUS6225</name>
</gene>
<feature type="compositionally biased region" description="Basic and acidic residues" evidence="1">
    <location>
        <begin position="79"/>
        <end position="98"/>
    </location>
</feature>
<comment type="caution">
    <text evidence="2">The sequence shown here is derived from an EMBL/GenBank/DDBJ whole genome shotgun (WGS) entry which is preliminary data.</text>
</comment>
<feature type="compositionally biased region" description="Low complexity" evidence="1">
    <location>
        <begin position="102"/>
        <end position="117"/>
    </location>
</feature>
<feature type="region of interest" description="Disordered" evidence="1">
    <location>
        <begin position="79"/>
        <end position="138"/>
    </location>
</feature>